<dbReference type="Proteomes" id="UP000094600">
    <property type="component" value="Chromosome"/>
</dbReference>
<dbReference type="Proteomes" id="UP000225433">
    <property type="component" value="Unassembled WGS sequence"/>
</dbReference>
<keyword evidence="1" id="KW-0813">Transport</keyword>
<dbReference type="STRING" id="351679.A9255_09240"/>
<dbReference type="InterPro" id="IPR051782">
    <property type="entry name" value="ABC_Transporter_VariousFunc"/>
</dbReference>
<evidence type="ECO:0000313" key="7">
    <source>
        <dbReference type="Proteomes" id="UP000225433"/>
    </source>
</evidence>
<evidence type="ECO:0000313" key="4">
    <source>
        <dbReference type="EMBL" id="AOM40760.1"/>
    </source>
</evidence>
<keyword evidence="3" id="KW-0067">ATP-binding</keyword>
<dbReference type="KEGG" id="xho:A9255_09240"/>
<dbReference type="AlphaFoldDB" id="A0A2G0QAP7"/>
<evidence type="ECO:0000256" key="1">
    <source>
        <dbReference type="ARBA" id="ARBA00022448"/>
    </source>
</evidence>
<evidence type="ECO:0000313" key="6">
    <source>
        <dbReference type="Proteomes" id="UP000094600"/>
    </source>
</evidence>
<protein>
    <recommendedName>
        <fullName evidence="8">ATPase AAA-type core domain-containing protein</fullName>
    </recommendedName>
</protein>
<name>A0A2G0QAP7_XENHO</name>
<dbReference type="EMBL" id="CP016176">
    <property type="protein sequence ID" value="AOM40760.1"/>
    <property type="molecule type" value="Genomic_DNA"/>
</dbReference>
<dbReference type="SUPFAM" id="SSF52540">
    <property type="entry name" value="P-loop containing nucleoside triphosphate hydrolases"/>
    <property type="match status" value="1"/>
</dbReference>
<keyword evidence="6" id="KW-1185">Reference proteome</keyword>
<reference evidence="4 6" key="1">
    <citation type="submission" date="2016-06" db="EMBL/GenBank/DDBJ databases">
        <title>Bacterial characters and pathogenicity of Xenorhabdus hominickii from an entomopathogenic nematode, Steinernema monticolum.</title>
        <authorList>
            <person name="Park Y."/>
            <person name="Kim Y."/>
        </authorList>
    </citation>
    <scope>NUCLEOTIDE SEQUENCE [LARGE SCALE GENOMIC DNA]</scope>
    <source>
        <strain evidence="4 6">ANU1</strain>
    </source>
</reference>
<evidence type="ECO:0008006" key="8">
    <source>
        <dbReference type="Google" id="ProtNLM"/>
    </source>
</evidence>
<sequence length="71" mass="8104">MTALMTDVDVYIFDEPTNGLDVASVKFFKTIINSLAKNKIIIFSSHDENFLHGLNINSYQINEKNIIKIEN</sequence>
<accession>A0A2G0QAP7</accession>
<organism evidence="5 7">
    <name type="scientific">Xenorhabdus hominickii</name>
    <dbReference type="NCBI Taxonomy" id="351679"/>
    <lineage>
        <taxon>Bacteria</taxon>
        <taxon>Pseudomonadati</taxon>
        <taxon>Pseudomonadota</taxon>
        <taxon>Gammaproteobacteria</taxon>
        <taxon>Enterobacterales</taxon>
        <taxon>Morganellaceae</taxon>
        <taxon>Xenorhabdus</taxon>
    </lineage>
</organism>
<dbReference type="InterPro" id="IPR027417">
    <property type="entry name" value="P-loop_NTPase"/>
</dbReference>
<evidence type="ECO:0000313" key="5">
    <source>
        <dbReference type="EMBL" id="PHM56292.1"/>
    </source>
</evidence>
<dbReference type="GO" id="GO:0005524">
    <property type="term" value="F:ATP binding"/>
    <property type="evidence" value="ECO:0007669"/>
    <property type="project" value="UniProtKB-KW"/>
</dbReference>
<proteinExistence type="predicted"/>
<dbReference type="PANTHER" id="PTHR42939">
    <property type="entry name" value="ABC TRANSPORTER ATP-BINDING PROTEIN ALBC-RELATED"/>
    <property type="match status" value="1"/>
</dbReference>
<dbReference type="PANTHER" id="PTHR42939:SF1">
    <property type="entry name" value="ABC TRANSPORTER ATP-BINDING PROTEIN ALBC-RELATED"/>
    <property type="match status" value="1"/>
</dbReference>
<keyword evidence="2" id="KW-0547">Nucleotide-binding</keyword>
<reference evidence="5 7" key="2">
    <citation type="journal article" date="2017" name="Nat. Microbiol.">
        <title>Natural product diversity associated with the nematode symbionts Photorhabdus and Xenorhabdus.</title>
        <authorList>
            <person name="Tobias N.J."/>
            <person name="Wolff H."/>
            <person name="Djahanschiri B."/>
            <person name="Grundmann F."/>
            <person name="Kronenwerth M."/>
            <person name="Shi Y.M."/>
            <person name="Simonyi S."/>
            <person name="Grun P."/>
            <person name="Shapiro-Ilan D."/>
            <person name="Pidot S.J."/>
            <person name="Stinear T.P."/>
            <person name="Ebersberger I."/>
            <person name="Bode H.B."/>
        </authorList>
    </citation>
    <scope>NUCLEOTIDE SEQUENCE [LARGE SCALE GENOMIC DNA]</scope>
    <source>
        <strain evidence="5 7">DSM 17903</strain>
    </source>
</reference>
<dbReference type="EMBL" id="NJAI01000002">
    <property type="protein sequence ID" value="PHM56292.1"/>
    <property type="molecule type" value="Genomic_DNA"/>
</dbReference>
<evidence type="ECO:0000256" key="2">
    <source>
        <dbReference type="ARBA" id="ARBA00022741"/>
    </source>
</evidence>
<dbReference type="Gene3D" id="3.40.50.300">
    <property type="entry name" value="P-loop containing nucleotide triphosphate hydrolases"/>
    <property type="match status" value="1"/>
</dbReference>
<evidence type="ECO:0000256" key="3">
    <source>
        <dbReference type="ARBA" id="ARBA00022840"/>
    </source>
</evidence>
<gene>
    <name evidence="4" type="ORF">A9255_09240</name>
    <name evidence="5" type="ORF">Xhom_01778</name>
</gene>